<dbReference type="GO" id="GO:0005525">
    <property type="term" value="F:GTP binding"/>
    <property type="evidence" value="ECO:0007669"/>
    <property type="project" value="InterPro"/>
</dbReference>
<organism evidence="4 5">
    <name type="scientific">Globodera rostochiensis</name>
    <name type="common">Golden nematode worm</name>
    <name type="synonym">Heterodera rostochiensis</name>
    <dbReference type="NCBI Taxonomy" id="31243"/>
    <lineage>
        <taxon>Eukaryota</taxon>
        <taxon>Metazoa</taxon>
        <taxon>Ecdysozoa</taxon>
        <taxon>Nematoda</taxon>
        <taxon>Chromadorea</taxon>
        <taxon>Rhabditida</taxon>
        <taxon>Tylenchina</taxon>
        <taxon>Tylenchomorpha</taxon>
        <taxon>Tylenchoidea</taxon>
        <taxon>Heteroderidae</taxon>
        <taxon>Heteroderinae</taxon>
        <taxon>Globodera</taxon>
    </lineage>
</organism>
<keyword evidence="2" id="KW-0547">Nucleotide-binding</keyword>
<dbReference type="PRINTS" id="PR00449">
    <property type="entry name" value="RASTRNSFRMNG"/>
</dbReference>
<sequence length="258" mass="28253">MPFSSFSSPSNQQNNGQQQSSSAVRKRQQNQPHNAATHQRALGSKVVVLGNMGVGKTSILLRHDGQGFTSQMSSTLGASYICSRSKADNGREFELQIWDTAGQERFRSMVPLYMRNSSAAMLVFDITNRQSFRDLESWIKEVERIDETGHVFLFVVANKCDLNEMRMVSEEEGRQFAEKQNAHYCETSALSGKGIETVMSAIAECILQEEQRLLKQSLELGNSVFDLASPAASEETDAGGAKGRGGGRGNGKGCCAIL</sequence>
<proteinExistence type="inferred from homology"/>
<dbReference type="InterPro" id="IPR005225">
    <property type="entry name" value="Small_GTP-bd"/>
</dbReference>
<dbReference type="InterPro" id="IPR001806">
    <property type="entry name" value="Small_GTPase"/>
</dbReference>
<accession>A0A914GQX4</accession>
<comment type="similarity">
    <text evidence="1">Belongs to the small GTPase superfamily. Rab family.</text>
</comment>
<evidence type="ECO:0000313" key="4">
    <source>
        <dbReference type="Proteomes" id="UP000887572"/>
    </source>
</evidence>
<dbReference type="CDD" id="cd00154">
    <property type="entry name" value="Rab"/>
    <property type="match status" value="1"/>
</dbReference>
<dbReference type="SMART" id="SM00176">
    <property type="entry name" value="RAN"/>
    <property type="match status" value="1"/>
</dbReference>
<reference evidence="5" key="1">
    <citation type="submission" date="2022-11" db="UniProtKB">
        <authorList>
            <consortium name="WormBaseParasite"/>
        </authorList>
    </citation>
    <scope>IDENTIFICATION</scope>
</reference>
<dbReference type="SMART" id="SM00173">
    <property type="entry name" value="RAS"/>
    <property type="match status" value="1"/>
</dbReference>
<evidence type="ECO:0000256" key="3">
    <source>
        <dbReference type="SAM" id="MobiDB-lite"/>
    </source>
</evidence>
<name>A0A914GQX4_GLORO</name>
<dbReference type="PANTHER" id="PTHR47978">
    <property type="match status" value="1"/>
</dbReference>
<evidence type="ECO:0000256" key="2">
    <source>
        <dbReference type="ARBA" id="ARBA00022741"/>
    </source>
</evidence>
<protein>
    <submittedName>
        <fullName evidence="5">Uncharacterized protein</fullName>
    </submittedName>
</protein>
<dbReference type="PROSITE" id="PS51421">
    <property type="entry name" value="RAS"/>
    <property type="match status" value="1"/>
</dbReference>
<feature type="region of interest" description="Disordered" evidence="3">
    <location>
        <begin position="1"/>
        <end position="42"/>
    </location>
</feature>
<dbReference type="NCBIfam" id="TIGR00231">
    <property type="entry name" value="small_GTP"/>
    <property type="match status" value="1"/>
</dbReference>
<evidence type="ECO:0000256" key="1">
    <source>
        <dbReference type="ARBA" id="ARBA00006270"/>
    </source>
</evidence>
<dbReference type="GO" id="GO:0003924">
    <property type="term" value="F:GTPase activity"/>
    <property type="evidence" value="ECO:0007669"/>
    <property type="project" value="InterPro"/>
</dbReference>
<dbReference type="Pfam" id="PF00071">
    <property type="entry name" value="Ras"/>
    <property type="match status" value="1"/>
</dbReference>
<dbReference type="InterPro" id="IPR027417">
    <property type="entry name" value="P-loop_NTPase"/>
</dbReference>
<feature type="compositionally biased region" description="Low complexity" evidence="3">
    <location>
        <begin position="1"/>
        <end position="22"/>
    </location>
</feature>
<dbReference type="Gene3D" id="3.40.50.300">
    <property type="entry name" value="P-loop containing nucleotide triphosphate hydrolases"/>
    <property type="match status" value="1"/>
</dbReference>
<dbReference type="PROSITE" id="PS51420">
    <property type="entry name" value="RHO"/>
    <property type="match status" value="1"/>
</dbReference>
<dbReference type="Proteomes" id="UP000887572">
    <property type="component" value="Unplaced"/>
</dbReference>
<dbReference type="PROSITE" id="PS51419">
    <property type="entry name" value="RAB"/>
    <property type="match status" value="1"/>
</dbReference>
<dbReference type="SUPFAM" id="SSF52540">
    <property type="entry name" value="P-loop containing nucleoside triphosphate hydrolases"/>
    <property type="match status" value="1"/>
</dbReference>
<dbReference type="FunFam" id="3.40.50.300:FF:001462">
    <property type="entry name" value="Small GTP-binding protein, putative"/>
    <property type="match status" value="1"/>
</dbReference>
<dbReference type="SMART" id="SM00175">
    <property type="entry name" value="RAB"/>
    <property type="match status" value="1"/>
</dbReference>
<dbReference type="WBParaSite" id="Gr19_v10_g10480.t2">
    <property type="protein sequence ID" value="Gr19_v10_g10480.t2"/>
    <property type="gene ID" value="Gr19_v10_g10480"/>
</dbReference>
<dbReference type="SMART" id="SM00174">
    <property type="entry name" value="RHO"/>
    <property type="match status" value="1"/>
</dbReference>
<dbReference type="AlphaFoldDB" id="A0A914GQX4"/>
<keyword evidence="4" id="KW-1185">Reference proteome</keyword>
<evidence type="ECO:0000313" key="5">
    <source>
        <dbReference type="WBParaSite" id="Gr19_v10_g10480.t2"/>
    </source>
</evidence>